<organism evidence="1 2">
    <name type="scientific">Teichococcus deserti</name>
    <dbReference type="NCBI Taxonomy" id="1817963"/>
    <lineage>
        <taxon>Bacteria</taxon>
        <taxon>Pseudomonadati</taxon>
        <taxon>Pseudomonadota</taxon>
        <taxon>Alphaproteobacteria</taxon>
        <taxon>Acetobacterales</taxon>
        <taxon>Roseomonadaceae</taxon>
        <taxon>Roseomonas</taxon>
    </lineage>
</organism>
<dbReference type="Proteomes" id="UP000188879">
    <property type="component" value="Unassembled WGS sequence"/>
</dbReference>
<evidence type="ECO:0000313" key="1">
    <source>
        <dbReference type="EMBL" id="ONG53278.1"/>
    </source>
</evidence>
<reference evidence="1 2" key="1">
    <citation type="submission" date="2016-10" db="EMBL/GenBank/DDBJ databases">
        <title>Draft Genome sequence of Roseomonas sp. strain M3.</title>
        <authorList>
            <person name="Subhash Y."/>
            <person name="Lee S."/>
        </authorList>
    </citation>
    <scope>NUCLEOTIDE SEQUENCE [LARGE SCALE GENOMIC DNA]</scope>
    <source>
        <strain evidence="1 2">M3</strain>
    </source>
</reference>
<name>A0A1V2H2Q4_9PROT</name>
<dbReference type="AlphaFoldDB" id="A0A1V2H2Q4"/>
<comment type="caution">
    <text evidence="1">The sequence shown here is derived from an EMBL/GenBank/DDBJ whole genome shotgun (WGS) entry which is preliminary data.</text>
</comment>
<dbReference type="EMBL" id="MLCO01000105">
    <property type="protein sequence ID" value="ONG53278.1"/>
    <property type="molecule type" value="Genomic_DNA"/>
</dbReference>
<evidence type="ECO:0000313" key="2">
    <source>
        <dbReference type="Proteomes" id="UP000188879"/>
    </source>
</evidence>
<protein>
    <submittedName>
        <fullName evidence="1">Uncharacterized protein</fullName>
    </submittedName>
</protein>
<dbReference type="RefSeq" id="WP_076957693.1">
    <property type="nucleotide sequence ID" value="NZ_MLCO01000105.1"/>
</dbReference>
<accession>A0A1V2H2Q4</accession>
<sequence>MQLISAQAADRSILGLPAPPAAAAPGIFASVRQARAALLRASADFCLRRAASYGMKRDAAPPASMLRCFLHAKQHGWAAQAAAYQAMAEGRDADAKEAFAVSDEAFLRASDMRALAWPA</sequence>
<proteinExistence type="predicted"/>
<gene>
    <name evidence="1" type="ORF">BKE38_12515</name>
</gene>
<keyword evidence="2" id="KW-1185">Reference proteome</keyword>